<reference evidence="2 3" key="1">
    <citation type="submission" date="2019-03" db="EMBL/GenBank/DDBJ databases">
        <title>Genomic Encyclopedia of Type Strains, Phase IV (KMG-IV): sequencing the most valuable type-strain genomes for metagenomic binning, comparative biology and taxonomic classification.</title>
        <authorList>
            <person name="Goeker M."/>
        </authorList>
    </citation>
    <scope>NUCLEOTIDE SEQUENCE [LARGE SCALE GENOMIC DNA]</scope>
    <source>
        <strain evidence="2 3">DSM 28559</strain>
    </source>
</reference>
<evidence type="ECO:0000313" key="2">
    <source>
        <dbReference type="EMBL" id="TCO84302.1"/>
    </source>
</evidence>
<sequence>MSKNACIQCSIKECKHHCGTEDYCTLNQIKVGTHENHPTKIECTDCESFVFRA</sequence>
<proteinExistence type="predicted"/>
<gene>
    <name evidence="2" type="ORF">EV212_10861</name>
</gene>
<keyword evidence="3" id="KW-1185">Reference proteome</keyword>
<evidence type="ECO:0000313" key="3">
    <source>
        <dbReference type="Proteomes" id="UP000295711"/>
    </source>
</evidence>
<feature type="domain" description="DUF1540" evidence="1">
    <location>
        <begin position="7"/>
        <end position="49"/>
    </location>
</feature>
<name>A0A4V6NPM4_9FIRM</name>
<accession>A0A4V6NPM4</accession>
<dbReference type="OrthoDB" id="1756089at2"/>
<protein>
    <submittedName>
        <fullName evidence="2">Uncharacterized protein DUF1540</fullName>
    </submittedName>
</protein>
<organism evidence="2 3">
    <name type="scientific">Frisingicoccus caecimuris</name>
    <dbReference type="NCBI Taxonomy" id="1796636"/>
    <lineage>
        <taxon>Bacteria</taxon>
        <taxon>Bacillati</taxon>
        <taxon>Bacillota</taxon>
        <taxon>Clostridia</taxon>
        <taxon>Lachnospirales</taxon>
        <taxon>Lachnospiraceae</taxon>
        <taxon>Frisingicoccus</taxon>
    </lineage>
</organism>
<evidence type="ECO:0000259" key="1">
    <source>
        <dbReference type="Pfam" id="PF07561"/>
    </source>
</evidence>
<comment type="caution">
    <text evidence="2">The sequence shown here is derived from an EMBL/GenBank/DDBJ whole genome shotgun (WGS) entry which is preliminary data.</text>
</comment>
<dbReference type="AlphaFoldDB" id="A0A4V6NPM4"/>
<dbReference type="RefSeq" id="WP_132092037.1">
    <property type="nucleotide sequence ID" value="NZ_JANKAQ010000009.1"/>
</dbReference>
<dbReference type="InterPro" id="IPR011437">
    <property type="entry name" value="DUF1540"/>
</dbReference>
<dbReference type="EMBL" id="SLXA01000008">
    <property type="protein sequence ID" value="TCO84302.1"/>
    <property type="molecule type" value="Genomic_DNA"/>
</dbReference>
<dbReference type="Proteomes" id="UP000295711">
    <property type="component" value="Unassembled WGS sequence"/>
</dbReference>
<dbReference type="Pfam" id="PF07561">
    <property type="entry name" value="DUF1540"/>
    <property type="match status" value="1"/>
</dbReference>